<feature type="transmembrane region" description="Helical" evidence="1">
    <location>
        <begin position="52"/>
        <end position="75"/>
    </location>
</feature>
<sequence>MALWVDAYKVALVLVGFIILFVAGVYFYLAAFRLAVFMCFFKRSKAISSMRWLLGTFWGGFLILAIMSAMVTFPSGQIKKGLLDQQDFNELPRKIVWLFRGGTLGAIFLLGLMYLLVEVGKNMGWILKP</sequence>
<dbReference type="Proteomes" id="UP000824066">
    <property type="component" value="Chromosome"/>
</dbReference>
<proteinExistence type="predicted"/>
<keyword evidence="1" id="KW-1133">Transmembrane helix</keyword>
<feature type="transmembrane region" description="Helical" evidence="1">
    <location>
        <begin position="95"/>
        <end position="117"/>
    </location>
</feature>
<accession>A0ABX8QI93</accession>
<reference evidence="2 3" key="1">
    <citation type="journal article" date="2021" name="Microorganisms">
        <title>The Ever-Expanding Pseudomonas Genus: Description of 43 New Species and Partition of the Pseudomonas putida Group.</title>
        <authorList>
            <person name="Girard L."/>
            <person name="Lood C."/>
            <person name="Hofte M."/>
            <person name="Vandamme P."/>
            <person name="Rokni-Zadeh H."/>
            <person name="van Noort V."/>
            <person name="Lavigne R."/>
            <person name="De Mot R."/>
        </authorList>
    </citation>
    <scope>NUCLEOTIDE SEQUENCE [LARGE SCALE GENOMIC DNA]</scope>
    <source>
        <strain evidence="2 3">SWRI17</strain>
    </source>
</reference>
<name>A0ABX8QI93_PSECO</name>
<gene>
    <name evidence="2" type="ORF">KSS97_03470</name>
</gene>
<dbReference type="EMBL" id="CP077080">
    <property type="protein sequence ID" value="QXI54028.1"/>
    <property type="molecule type" value="Genomic_DNA"/>
</dbReference>
<evidence type="ECO:0000313" key="3">
    <source>
        <dbReference type="Proteomes" id="UP000824066"/>
    </source>
</evidence>
<keyword evidence="1" id="KW-0812">Transmembrane</keyword>
<dbReference type="RefSeq" id="WP_030140928.1">
    <property type="nucleotide sequence ID" value="NZ_CP077080.1"/>
</dbReference>
<organism evidence="2 3">
    <name type="scientific">Pseudomonas canavaninivorans</name>
    <dbReference type="NCBI Taxonomy" id="2842348"/>
    <lineage>
        <taxon>Bacteria</taxon>
        <taxon>Pseudomonadati</taxon>
        <taxon>Pseudomonadota</taxon>
        <taxon>Gammaproteobacteria</taxon>
        <taxon>Pseudomonadales</taxon>
        <taxon>Pseudomonadaceae</taxon>
        <taxon>Pseudomonas</taxon>
    </lineage>
</organism>
<feature type="transmembrane region" description="Helical" evidence="1">
    <location>
        <begin position="12"/>
        <end position="40"/>
    </location>
</feature>
<evidence type="ECO:0000313" key="2">
    <source>
        <dbReference type="EMBL" id="QXI54028.1"/>
    </source>
</evidence>
<protein>
    <submittedName>
        <fullName evidence="2">Uncharacterized protein</fullName>
    </submittedName>
</protein>
<evidence type="ECO:0000256" key="1">
    <source>
        <dbReference type="SAM" id="Phobius"/>
    </source>
</evidence>
<keyword evidence="1" id="KW-0472">Membrane</keyword>
<keyword evidence="3" id="KW-1185">Reference proteome</keyword>